<dbReference type="HOGENOM" id="CLU_1625207_0_0_11"/>
<proteinExistence type="predicted"/>
<name>I4F1N2_MODI5</name>
<dbReference type="Proteomes" id="UP000006461">
    <property type="component" value="Chromosome"/>
</dbReference>
<dbReference type="AlphaFoldDB" id="I4F1N2"/>
<evidence type="ECO:0000313" key="3">
    <source>
        <dbReference type="Proteomes" id="UP000006461"/>
    </source>
</evidence>
<dbReference type="KEGG" id="mmar:MODMU_4147"/>
<keyword evidence="3" id="KW-1185">Reference proteome</keyword>
<protein>
    <submittedName>
        <fullName evidence="2">Uncharacterized protein</fullName>
    </submittedName>
</protein>
<organism evidence="2 3">
    <name type="scientific">Modestobacter italicus (strain DSM 44449 / CECT 9708 / BC 501)</name>
    <dbReference type="NCBI Taxonomy" id="2732864"/>
    <lineage>
        <taxon>Bacteria</taxon>
        <taxon>Bacillati</taxon>
        <taxon>Actinomycetota</taxon>
        <taxon>Actinomycetes</taxon>
        <taxon>Geodermatophilales</taxon>
        <taxon>Geodermatophilaceae</taxon>
        <taxon>Modestobacter</taxon>
    </lineage>
</organism>
<accession>I4F1N2</accession>
<evidence type="ECO:0000256" key="1">
    <source>
        <dbReference type="SAM" id="MobiDB-lite"/>
    </source>
</evidence>
<feature type="region of interest" description="Disordered" evidence="1">
    <location>
        <begin position="1"/>
        <end position="32"/>
    </location>
</feature>
<evidence type="ECO:0000313" key="2">
    <source>
        <dbReference type="EMBL" id="CCH89545.1"/>
    </source>
</evidence>
<gene>
    <name evidence="2" type="ordered locus">MODMU_4147</name>
</gene>
<feature type="compositionally biased region" description="Low complexity" evidence="1">
    <location>
        <begin position="1"/>
        <end position="13"/>
    </location>
</feature>
<sequence length="163" mass="18093">MPRAARQPRGGAAKSPWANTERARPRRRSRDQARISVMRGAIHYRVATRATLLSSCCGYGCPYRDSRSRVVTDSEAAVRVRYFKRVAKACYSTQGPRGDRLGSTIAHSADHLGLVNDCGHSLGTSPLRRATRDRPRPWSRRCPALAAHPPARLGLPELPAWPR</sequence>
<dbReference type="EMBL" id="FO203431">
    <property type="protein sequence ID" value="CCH89545.1"/>
    <property type="molecule type" value="Genomic_DNA"/>
</dbReference>
<reference evidence="2 3" key="1">
    <citation type="journal article" date="2012" name="J. Bacteriol.">
        <title>Genome Sequence of Radiation-Resistant Modestobacter marinus Strain BC501, a Representative Actinobacterium That Thrives on Calcareous Stone Surfaces.</title>
        <authorList>
            <person name="Normand P."/>
            <person name="Gury J."/>
            <person name="Pujic P."/>
            <person name="Chouaia B."/>
            <person name="Crotti E."/>
            <person name="Brusetti L."/>
            <person name="Daffonchio D."/>
            <person name="Vacherie B."/>
            <person name="Barbe V."/>
            <person name="Medigue C."/>
            <person name="Calteau A."/>
            <person name="Ghodhbane-Gtari F."/>
            <person name="Essoussi I."/>
            <person name="Nouioui I."/>
            <person name="Abbassi-Ghozzi I."/>
            <person name="Gtari M."/>
        </authorList>
    </citation>
    <scope>NUCLEOTIDE SEQUENCE [LARGE SCALE GENOMIC DNA]</scope>
    <source>
        <strain evidence="3">BC 501</strain>
    </source>
</reference>